<dbReference type="InterPro" id="IPR001375">
    <property type="entry name" value="Peptidase_S9_cat"/>
</dbReference>
<evidence type="ECO:0000256" key="1">
    <source>
        <dbReference type="ARBA" id="ARBA00022801"/>
    </source>
</evidence>
<dbReference type="OrthoDB" id="108903at2"/>
<dbReference type="SUPFAM" id="SSF69304">
    <property type="entry name" value="Tricorn protease N-terminal domain"/>
    <property type="match status" value="1"/>
</dbReference>
<dbReference type="InterPro" id="IPR002471">
    <property type="entry name" value="Pept_S9_AS"/>
</dbReference>
<evidence type="ECO:0000313" key="8">
    <source>
        <dbReference type="Proteomes" id="UP000285120"/>
    </source>
</evidence>
<keyword evidence="1" id="KW-0378">Hydrolase</keyword>
<dbReference type="PANTHER" id="PTHR42776:SF27">
    <property type="entry name" value="DIPEPTIDYL PEPTIDASE FAMILY MEMBER 6"/>
    <property type="match status" value="1"/>
</dbReference>
<evidence type="ECO:0000313" key="7">
    <source>
        <dbReference type="EMBL" id="RKD73400.1"/>
    </source>
</evidence>
<dbReference type="GO" id="GO:0006508">
    <property type="term" value="P:proteolysis"/>
    <property type="evidence" value="ECO:0007669"/>
    <property type="project" value="InterPro"/>
</dbReference>
<keyword evidence="8" id="KW-1185">Reference proteome</keyword>
<dbReference type="PROSITE" id="PS00708">
    <property type="entry name" value="PRO_ENDOPEP_SER"/>
    <property type="match status" value="1"/>
</dbReference>
<dbReference type="Gene3D" id="2.120.10.30">
    <property type="entry name" value="TolB, C-terminal domain"/>
    <property type="match status" value="1"/>
</dbReference>
<evidence type="ECO:0000256" key="4">
    <source>
        <dbReference type="ARBA" id="ARBA00032596"/>
    </source>
</evidence>
<dbReference type="Gene3D" id="3.40.50.1820">
    <property type="entry name" value="alpha/beta hydrolase"/>
    <property type="match status" value="1"/>
</dbReference>
<keyword evidence="7" id="KW-0031">Aminopeptidase</keyword>
<keyword evidence="7" id="KW-0645">Protease</keyword>
<accession>A0A419V4H4</accession>
<sequence length="597" mass="67552">MISFQKPKAEQFFQTTVIQQFAVNAEESQLMFSSNMNGAFNIWGMDLPHTFPYPLTFINQNCHGIHYAENSDFAVVSFDENGDENSQLYAMPPEGGQLVPLRTEEGERHFFGSLSEDGKRLYYTTTRDNATFLNTYCYDLENDTEKKLIEGSGGATYFAARSPEEQTIAFIRHFANTYVLGYLLKGGKEVQLTPDNGEQHTVSDMAFTGEKDMYLLTNYGEDFTYLAHFDVENEQFTKVINAPEGEFSSLHFDKDRKKLYLSASLGVEDLLYVYSLEGKTLDNMETPVDVIEQITIGKSGAVYLMGRRAVEPFNIFKLADGAGDWERLTSFKVPGIAEESLVDPDVIRYPSYDGLEIEALYFKAKPEVENGYLIHWPHGGPQASERKMFRALFQLLLNRGYSIIAPNFRGSTGYGLSFMKMVEGDWGYGPRLDNVKAIDYMIEQGYADKDKILLMGGSYGGYMALLLHGRHADYYKAVVDIFGVSNLFSFVESVPEHWKPVMKQWVGDPETDKAKFTEDTPITYLDSMTKPMLVIQGANDPRVVKAESDQIVEALKEKGAAVEYIVLEDEGHGFSKKENEINVYKSVLAFFEKYTKN</sequence>
<comment type="function">
    <text evidence="5">This enzyme catalyzes the hydrolysis of the N-terminal peptide bond of an N-acetylated peptide to generate an N-acetylated amino acid and a peptide with a free N-terminus. It preferentially cleaves off Ac-Ala, Ac-Met and Ac-Ser. Also, involved in the degradation of oxidized and glycated proteins.</text>
</comment>
<dbReference type="RefSeq" id="WP_120192895.1">
    <property type="nucleotide sequence ID" value="NZ_RAPK01000008.1"/>
</dbReference>
<evidence type="ECO:0000259" key="6">
    <source>
        <dbReference type="Pfam" id="PF00326"/>
    </source>
</evidence>
<dbReference type="Pfam" id="PF00326">
    <property type="entry name" value="Peptidase_S9"/>
    <property type="match status" value="1"/>
</dbReference>
<dbReference type="EMBL" id="RAPK01000008">
    <property type="protein sequence ID" value="RKD73400.1"/>
    <property type="molecule type" value="Genomic_DNA"/>
</dbReference>
<dbReference type="AlphaFoldDB" id="A0A419V4H4"/>
<dbReference type="InterPro" id="IPR029058">
    <property type="entry name" value="AB_hydrolase_fold"/>
</dbReference>
<organism evidence="7 8">
    <name type="scientific">Sinobaca qinghaiensis</name>
    <dbReference type="NCBI Taxonomy" id="342944"/>
    <lineage>
        <taxon>Bacteria</taxon>
        <taxon>Bacillati</taxon>
        <taxon>Bacillota</taxon>
        <taxon>Bacilli</taxon>
        <taxon>Bacillales</taxon>
        <taxon>Sporolactobacillaceae</taxon>
        <taxon>Sinobaca</taxon>
    </lineage>
</organism>
<evidence type="ECO:0000256" key="5">
    <source>
        <dbReference type="ARBA" id="ARBA00045885"/>
    </source>
</evidence>
<dbReference type="InterPro" id="IPR011042">
    <property type="entry name" value="6-blade_b-propeller_TolB-like"/>
</dbReference>
<evidence type="ECO:0000256" key="2">
    <source>
        <dbReference type="ARBA" id="ARBA00022990"/>
    </source>
</evidence>
<proteinExistence type="predicted"/>
<gene>
    <name evidence="7" type="ORF">ATL39_1693</name>
</gene>
<feature type="domain" description="Peptidase S9 prolyl oligopeptidase catalytic" evidence="6">
    <location>
        <begin position="389"/>
        <end position="596"/>
    </location>
</feature>
<reference evidence="7 8" key="1">
    <citation type="submission" date="2018-09" db="EMBL/GenBank/DDBJ databases">
        <title>Genomic Encyclopedia of Archaeal and Bacterial Type Strains, Phase II (KMG-II): from individual species to whole genera.</title>
        <authorList>
            <person name="Goeker M."/>
        </authorList>
    </citation>
    <scope>NUCLEOTIDE SEQUENCE [LARGE SCALE GENOMIC DNA]</scope>
    <source>
        <strain evidence="7 8">DSM 17008</strain>
    </source>
</reference>
<dbReference type="Proteomes" id="UP000285120">
    <property type="component" value="Unassembled WGS sequence"/>
</dbReference>
<keyword evidence="2" id="KW-0007">Acetylation</keyword>
<protein>
    <recommendedName>
        <fullName evidence="4">Acyl-peptide hydrolase</fullName>
    </recommendedName>
    <alternativeName>
        <fullName evidence="3">Acylaminoacyl-peptidase</fullName>
    </alternativeName>
</protein>
<dbReference type="SUPFAM" id="SSF53474">
    <property type="entry name" value="alpha/beta-Hydrolases"/>
    <property type="match status" value="1"/>
</dbReference>
<evidence type="ECO:0000256" key="3">
    <source>
        <dbReference type="ARBA" id="ARBA00032284"/>
    </source>
</evidence>
<dbReference type="GO" id="GO:0004177">
    <property type="term" value="F:aminopeptidase activity"/>
    <property type="evidence" value="ECO:0007669"/>
    <property type="project" value="UniProtKB-KW"/>
</dbReference>
<name>A0A419V4H4_9BACL</name>
<dbReference type="PANTHER" id="PTHR42776">
    <property type="entry name" value="SERINE PEPTIDASE S9 FAMILY MEMBER"/>
    <property type="match status" value="1"/>
</dbReference>
<comment type="caution">
    <text evidence="7">The sequence shown here is derived from an EMBL/GenBank/DDBJ whole genome shotgun (WGS) entry which is preliminary data.</text>
</comment>
<dbReference type="GO" id="GO:0004252">
    <property type="term" value="F:serine-type endopeptidase activity"/>
    <property type="evidence" value="ECO:0007669"/>
    <property type="project" value="InterPro"/>
</dbReference>